<sequence>MEIAIISDLYPPEVIGGAEKHAADDAEKLADEGHIVTVLTSGAEAPFHRVDESETNGLTVRRFRPVNAHAPIRYQDVSLPRKLIGHGFNIWNPHADWMVEKQLTDIDPDIVHVHNYRGLSGAVFSAVGRLDAPVVLTLHDYAALHIRSGLFKDGEIIEPGPLMKLYQRYIDPIISDNVDMILSPSQFVIDRHHDEGVFTDVPTQRLQLGIDESELQFEDVDAENASETRLLYAGQLNESKGIDVLIDAVKSIDSSDISLHVLGKGPEREALEARAGDDDRIEFHGFVSESELVRQYSLADFTVVPSRWYDNSPMVIYESYARGTPVIGADIGGIPELIESGETGYCFEPDQPEALAELIVSRRDEAAELASNVEELDISLDTHVERLVDTYESLVDGPRTC</sequence>
<accession>A0ABU2FGQ8</accession>
<protein>
    <submittedName>
        <fullName evidence="2">Glycosyltransferase family 4 protein</fullName>
    </submittedName>
</protein>
<comment type="caution">
    <text evidence="2">The sequence shown here is derived from an EMBL/GenBank/DDBJ whole genome shotgun (WGS) entry which is preliminary data.</text>
</comment>
<dbReference type="EMBL" id="JAMQON010000006">
    <property type="protein sequence ID" value="MDS0261444.1"/>
    <property type="molecule type" value="Genomic_DNA"/>
</dbReference>
<dbReference type="Pfam" id="PF13439">
    <property type="entry name" value="Glyco_transf_4"/>
    <property type="match status" value="1"/>
</dbReference>
<evidence type="ECO:0000313" key="3">
    <source>
        <dbReference type="Proteomes" id="UP001259659"/>
    </source>
</evidence>
<dbReference type="PANTHER" id="PTHR45947">
    <property type="entry name" value="SULFOQUINOVOSYL TRANSFERASE SQD2"/>
    <property type="match status" value="1"/>
</dbReference>
<dbReference type="Pfam" id="PF13692">
    <property type="entry name" value="Glyco_trans_1_4"/>
    <property type="match status" value="1"/>
</dbReference>
<organism evidence="2 3">
    <name type="scientific">Haloarcula saliterrae</name>
    <dbReference type="NCBI Taxonomy" id="2950534"/>
    <lineage>
        <taxon>Archaea</taxon>
        <taxon>Methanobacteriati</taxon>
        <taxon>Methanobacteriota</taxon>
        <taxon>Stenosarchaea group</taxon>
        <taxon>Halobacteria</taxon>
        <taxon>Halobacteriales</taxon>
        <taxon>Haloarculaceae</taxon>
        <taxon>Haloarcula</taxon>
    </lineage>
</organism>
<dbReference type="InterPro" id="IPR028098">
    <property type="entry name" value="Glyco_trans_4-like_N"/>
</dbReference>
<gene>
    <name evidence="2" type="ORF">NDI56_18745</name>
</gene>
<evidence type="ECO:0000313" key="2">
    <source>
        <dbReference type="EMBL" id="MDS0261444.1"/>
    </source>
</evidence>
<dbReference type="InterPro" id="IPR050194">
    <property type="entry name" value="Glycosyltransferase_grp1"/>
</dbReference>
<keyword evidence="3" id="KW-1185">Reference proteome</keyword>
<name>A0ABU2FGQ8_9EURY</name>
<dbReference type="Gene3D" id="3.40.50.2000">
    <property type="entry name" value="Glycogen Phosphorylase B"/>
    <property type="match status" value="2"/>
</dbReference>
<dbReference type="RefSeq" id="WP_310921295.1">
    <property type="nucleotide sequence ID" value="NZ_JAMQON010000006.1"/>
</dbReference>
<feature type="domain" description="Glycosyltransferase subfamily 4-like N-terminal" evidence="1">
    <location>
        <begin position="15"/>
        <end position="196"/>
    </location>
</feature>
<evidence type="ECO:0000259" key="1">
    <source>
        <dbReference type="Pfam" id="PF13439"/>
    </source>
</evidence>
<dbReference type="CDD" id="cd03823">
    <property type="entry name" value="GT4_ExpE7-like"/>
    <property type="match status" value="1"/>
</dbReference>
<proteinExistence type="predicted"/>
<dbReference type="PANTHER" id="PTHR45947:SF3">
    <property type="entry name" value="SULFOQUINOVOSYL TRANSFERASE SQD2"/>
    <property type="match status" value="1"/>
</dbReference>
<dbReference type="SUPFAM" id="SSF53756">
    <property type="entry name" value="UDP-Glycosyltransferase/glycogen phosphorylase"/>
    <property type="match status" value="1"/>
</dbReference>
<reference evidence="2 3" key="1">
    <citation type="submission" date="2022-06" db="EMBL/GenBank/DDBJ databases">
        <title>Haloarcula sp. a new haloarchaeum isolate from saline soil.</title>
        <authorList>
            <person name="Strakova D."/>
            <person name="Galisteo C."/>
            <person name="Sanchez-Porro C."/>
            <person name="Ventosa A."/>
        </authorList>
    </citation>
    <scope>NUCLEOTIDE SEQUENCE [LARGE SCALE GENOMIC DNA]</scope>
    <source>
        <strain evidence="2 3">S1CR25-12</strain>
    </source>
</reference>
<dbReference type="Proteomes" id="UP001259659">
    <property type="component" value="Unassembled WGS sequence"/>
</dbReference>